<dbReference type="SUPFAM" id="SSF52058">
    <property type="entry name" value="L domain-like"/>
    <property type="match status" value="1"/>
</dbReference>
<dbReference type="Pfam" id="PF07714">
    <property type="entry name" value="PK_Tyr_Ser-Thr"/>
    <property type="match status" value="1"/>
</dbReference>
<evidence type="ECO:0000259" key="5">
    <source>
        <dbReference type="PROSITE" id="PS50011"/>
    </source>
</evidence>
<feature type="region of interest" description="Disordered" evidence="4">
    <location>
        <begin position="422"/>
        <end position="447"/>
    </location>
</feature>
<evidence type="ECO:0000256" key="3">
    <source>
        <dbReference type="PROSITE-ProRule" id="PRU10141"/>
    </source>
</evidence>
<evidence type="ECO:0000256" key="1">
    <source>
        <dbReference type="ARBA" id="ARBA00022614"/>
    </source>
</evidence>
<dbReference type="PROSITE" id="PS50011">
    <property type="entry name" value="PROTEIN_KINASE_DOM"/>
    <property type="match status" value="1"/>
</dbReference>
<protein>
    <recommendedName>
        <fullName evidence="5">Protein kinase domain-containing protein</fullName>
    </recommendedName>
</protein>
<dbReference type="SUPFAM" id="SSF56112">
    <property type="entry name" value="Protein kinase-like (PK-like)"/>
    <property type="match status" value="1"/>
</dbReference>
<organism evidence="6">
    <name type="scientific">Norrisiella sphaerica</name>
    <dbReference type="NCBI Taxonomy" id="552664"/>
    <lineage>
        <taxon>Eukaryota</taxon>
        <taxon>Sar</taxon>
        <taxon>Rhizaria</taxon>
        <taxon>Cercozoa</taxon>
        <taxon>Chlorarachniophyceae</taxon>
        <taxon>Norrisiella</taxon>
    </lineage>
</organism>
<dbReference type="PANTHER" id="PTHR48051">
    <property type="match status" value="1"/>
</dbReference>
<dbReference type="Gene3D" id="3.80.10.10">
    <property type="entry name" value="Ribonuclease Inhibitor"/>
    <property type="match status" value="2"/>
</dbReference>
<feature type="compositionally biased region" description="Basic and acidic residues" evidence="4">
    <location>
        <begin position="432"/>
        <end position="442"/>
    </location>
</feature>
<dbReference type="Gene3D" id="1.10.510.10">
    <property type="entry name" value="Transferase(Phosphotransferase) domain 1"/>
    <property type="match status" value="1"/>
</dbReference>
<dbReference type="GO" id="GO:0004672">
    <property type="term" value="F:protein kinase activity"/>
    <property type="evidence" value="ECO:0007669"/>
    <property type="project" value="InterPro"/>
</dbReference>
<dbReference type="InterPro" id="IPR001611">
    <property type="entry name" value="Leu-rich_rpt"/>
</dbReference>
<dbReference type="SMART" id="SM00369">
    <property type="entry name" value="LRR_TYP"/>
    <property type="match status" value="5"/>
</dbReference>
<name>A0A7S2QSU6_9EUKA</name>
<dbReference type="InterPro" id="IPR011009">
    <property type="entry name" value="Kinase-like_dom_sf"/>
</dbReference>
<dbReference type="GO" id="GO:0005524">
    <property type="term" value="F:ATP binding"/>
    <property type="evidence" value="ECO:0007669"/>
    <property type="project" value="UniProtKB-UniRule"/>
</dbReference>
<dbReference type="PANTHER" id="PTHR48051:SF1">
    <property type="entry name" value="RAS SUPPRESSOR PROTEIN 1"/>
    <property type="match status" value="1"/>
</dbReference>
<dbReference type="InterPro" id="IPR001245">
    <property type="entry name" value="Ser-Thr/Tyr_kinase_cat_dom"/>
</dbReference>
<reference evidence="6" key="1">
    <citation type="submission" date="2021-01" db="EMBL/GenBank/DDBJ databases">
        <authorList>
            <person name="Corre E."/>
            <person name="Pelletier E."/>
            <person name="Niang G."/>
            <person name="Scheremetjew M."/>
            <person name="Finn R."/>
            <person name="Kale V."/>
            <person name="Holt S."/>
            <person name="Cochrane G."/>
            <person name="Meng A."/>
            <person name="Brown T."/>
            <person name="Cohen L."/>
        </authorList>
    </citation>
    <scope>NUCLEOTIDE SEQUENCE</scope>
    <source>
        <strain evidence="6">BC52</strain>
    </source>
</reference>
<dbReference type="SMART" id="SM00364">
    <property type="entry name" value="LRR_BAC"/>
    <property type="match status" value="3"/>
</dbReference>
<dbReference type="PROSITE" id="PS51450">
    <property type="entry name" value="LRR"/>
    <property type="match status" value="1"/>
</dbReference>
<evidence type="ECO:0000313" key="6">
    <source>
        <dbReference type="EMBL" id="CAD9650951.1"/>
    </source>
</evidence>
<dbReference type="InterPro" id="IPR017441">
    <property type="entry name" value="Protein_kinase_ATP_BS"/>
</dbReference>
<feature type="domain" description="Protein kinase" evidence="5">
    <location>
        <begin position="224"/>
        <end position="502"/>
    </location>
</feature>
<dbReference type="Pfam" id="PF13855">
    <property type="entry name" value="LRR_8"/>
    <property type="match status" value="1"/>
</dbReference>
<dbReference type="PROSITE" id="PS00107">
    <property type="entry name" value="PROTEIN_KINASE_ATP"/>
    <property type="match status" value="1"/>
</dbReference>
<keyword evidence="2" id="KW-0677">Repeat</keyword>
<feature type="binding site" evidence="3">
    <location>
        <position position="260"/>
    </location>
    <ligand>
        <name>ATP</name>
        <dbReference type="ChEBI" id="CHEBI:30616"/>
    </ligand>
</feature>
<keyword evidence="3" id="KW-0547">Nucleotide-binding</keyword>
<keyword evidence="1" id="KW-0433">Leucine-rich repeat</keyword>
<dbReference type="Gene3D" id="3.30.200.20">
    <property type="entry name" value="Phosphorylase Kinase, domain 1"/>
    <property type="match status" value="1"/>
</dbReference>
<dbReference type="InterPro" id="IPR050216">
    <property type="entry name" value="LRR_domain-containing"/>
</dbReference>
<dbReference type="InterPro" id="IPR003591">
    <property type="entry name" value="Leu-rich_rpt_typical-subtyp"/>
</dbReference>
<dbReference type="AlphaFoldDB" id="A0A7S2QSU6"/>
<sequence length="502" mass="55066">MSASSCDDKHDEQRRQLELLTGYPGNSADLASLTSLDLRFMEMKQVPEAISKCSNLVKLDVGCNKLTDLPQSLAKLPKLKILFATGNLIETIPKVLKDIKALTMISLMRNSLTRVDCEDLPLGTQWLIMTSNKISEIKNIGRLKKLQKCMLSHNQLKELPPDLKECSSLQMLRAANNKLETIPKEIYEAPRMAWIALSGNPCTSKLAAKAEAKSGEGDIDFDKMSIGSVIGGGSGGKVYEALWMSHDAQPKQQHKKVAVKLFPGGQFSDGTAKDEWMLNKVLPPHANILSSLGSFREPKLGIIFELIEGATAIGGPPSFDTCTRDTSPKDGKALEPQFALKVAMAVCNACRHLHKHNITHGDVYLHNTLRDHAGDVKLSDFGAAFMYPEDLKPYIEGIEVRAFGWLLSDLLQFSSKRMTDLHSQKKAGGAEASKEEKKKEMGEGLGRASTNADQKCCLHSLRRLAKQCTEDGDPSQLPTFEALCKGLTVAALTVVGKHVRNE</sequence>
<evidence type="ECO:0000256" key="2">
    <source>
        <dbReference type="ARBA" id="ARBA00022737"/>
    </source>
</evidence>
<gene>
    <name evidence="6" type="ORF">NSPH01132_LOCUS848</name>
</gene>
<proteinExistence type="predicted"/>
<dbReference type="EMBL" id="HBHC01001458">
    <property type="protein sequence ID" value="CAD9650951.1"/>
    <property type="molecule type" value="Transcribed_RNA"/>
</dbReference>
<dbReference type="InterPro" id="IPR000719">
    <property type="entry name" value="Prot_kinase_dom"/>
</dbReference>
<dbReference type="InterPro" id="IPR032675">
    <property type="entry name" value="LRR_dom_sf"/>
</dbReference>
<evidence type="ECO:0000256" key="4">
    <source>
        <dbReference type="SAM" id="MobiDB-lite"/>
    </source>
</evidence>
<keyword evidence="3" id="KW-0067">ATP-binding</keyword>
<accession>A0A7S2QSU6</accession>
<dbReference type="GO" id="GO:0005737">
    <property type="term" value="C:cytoplasm"/>
    <property type="evidence" value="ECO:0007669"/>
    <property type="project" value="TreeGrafter"/>
</dbReference>